<dbReference type="PANTHER" id="PTHR10010">
    <property type="entry name" value="SOLUTE CARRIER FAMILY 34 SODIUM PHOSPHATE , MEMBER 2-RELATED"/>
    <property type="match status" value="1"/>
</dbReference>
<keyword evidence="3 6" id="KW-0812">Transmembrane</keyword>
<sequence length="147" mass="15635">MNGLTTNPIFQALAGLVVFYIGLKMFSGGMKSMGKLEHLEYFIHNPMWMFLGGIVMTLLWQSSSLSTTTIVALVASGALPLPSAIAAILGANIGTTGTIWLAGAFVSNGFPVGTTRHIAMVHTGVNLLMAIALLPFIHPIARFISKF</sequence>
<keyword evidence="4 6" id="KW-1133">Transmembrane helix</keyword>
<dbReference type="GO" id="GO:0005436">
    <property type="term" value="F:sodium:phosphate symporter activity"/>
    <property type="evidence" value="ECO:0007669"/>
    <property type="project" value="InterPro"/>
</dbReference>
<dbReference type="Pfam" id="PF02690">
    <property type="entry name" value="Na_Pi_cotrans"/>
    <property type="match status" value="1"/>
</dbReference>
<evidence type="ECO:0000256" key="5">
    <source>
        <dbReference type="ARBA" id="ARBA00023136"/>
    </source>
</evidence>
<proteinExistence type="predicted"/>
<reference evidence="7" key="1">
    <citation type="submission" date="2018-05" db="EMBL/GenBank/DDBJ databases">
        <authorList>
            <person name="Lanie J.A."/>
            <person name="Ng W.-L."/>
            <person name="Kazmierczak K.M."/>
            <person name="Andrzejewski T.M."/>
            <person name="Davidsen T.M."/>
            <person name="Wayne K.J."/>
            <person name="Tettelin H."/>
            <person name="Glass J.I."/>
            <person name="Rusch D."/>
            <person name="Podicherti R."/>
            <person name="Tsui H.-C.T."/>
            <person name="Winkler M.E."/>
        </authorList>
    </citation>
    <scope>NUCLEOTIDE SEQUENCE</scope>
</reference>
<organism evidence="7">
    <name type="scientific">marine metagenome</name>
    <dbReference type="NCBI Taxonomy" id="408172"/>
    <lineage>
        <taxon>unclassified sequences</taxon>
        <taxon>metagenomes</taxon>
        <taxon>ecological metagenomes</taxon>
    </lineage>
</organism>
<feature type="transmembrane region" description="Helical" evidence="6">
    <location>
        <begin position="47"/>
        <end position="75"/>
    </location>
</feature>
<dbReference type="PANTHER" id="PTHR10010:SF46">
    <property type="entry name" value="SODIUM-DEPENDENT PHOSPHATE TRANSPORT PROTEIN 2B"/>
    <property type="match status" value="1"/>
</dbReference>
<evidence type="ECO:0000256" key="6">
    <source>
        <dbReference type="SAM" id="Phobius"/>
    </source>
</evidence>
<keyword evidence="2" id="KW-1003">Cell membrane</keyword>
<dbReference type="GO" id="GO:0044341">
    <property type="term" value="P:sodium-dependent phosphate transport"/>
    <property type="evidence" value="ECO:0007669"/>
    <property type="project" value="InterPro"/>
</dbReference>
<feature type="transmembrane region" description="Helical" evidence="6">
    <location>
        <begin position="118"/>
        <end position="137"/>
    </location>
</feature>
<evidence type="ECO:0000256" key="4">
    <source>
        <dbReference type="ARBA" id="ARBA00022989"/>
    </source>
</evidence>
<feature type="transmembrane region" description="Helical" evidence="6">
    <location>
        <begin position="6"/>
        <end position="26"/>
    </location>
</feature>
<comment type="subcellular location">
    <subcellularLocation>
        <location evidence="1">Cell membrane</location>
        <topology evidence="1">Multi-pass membrane protein</topology>
    </subcellularLocation>
</comment>
<name>A0A382IEM2_9ZZZZ</name>
<dbReference type="AlphaFoldDB" id="A0A382IEM2"/>
<evidence type="ECO:0000313" key="7">
    <source>
        <dbReference type="EMBL" id="SVB97815.1"/>
    </source>
</evidence>
<evidence type="ECO:0000256" key="2">
    <source>
        <dbReference type="ARBA" id="ARBA00022475"/>
    </source>
</evidence>
<dbReference type="EMBL" id="UINC01066776">
    <property type="protein sequence ID" value="SVB97815.1"/>
    <property type="molecule type" value="Genomic_DNA"/>
</dbReference>
<gene>
    <name evidence="7" type="ORF">METZ01_LOCUS250669</name>
</gene>
<evidence type="ECO:0000256" key="1">
    <source>
        <dbReference type="ARBA" id="ARBA00004651"/>
    </source>
</evidence>
<keyword evidence="5 6" id="KW-0472">Membrane</keyword>
<protein>
    <submittedName>
        <fullName evidence="7">Uncharacterized protein</fullName>
    </submittedName>
</protein>
<evidence type="ECO:0000256" key="3">
    <source>
        <dbReference type="ARBA" id="ARBA00022692"/>
    </source>
</evidence>
<accession>A0A382IEM2</accession>
<dbReference type="GO" id="GO:0005886">
    <property type="term" value="C:plasma membrane"/>
    <property type="evidence" value="ECO:0007669"/>
    <property type="project" value="UniProtKB-SubCell"/>
</dbReference>
<feature type="transmembrane region" description="Helical" evidence="6">
    <location>
        <begin position="81"/>
        <end position="106"/>
    </location>
</feature>
<dbReference type="InterPro" id="IPR003841">
    <property type="entry name" value="Na/Pi_transpt"/>
</dbReference>